<evidence type="ECO:0000256" key="2">
    <source>
        <dbReference type="ARBA" id="ARBA00022692"/>
    </source>
</evidence>
<dbReference type="EMBL" id="JAUSWN010000017">
    <property type="protein sequence ID" value="MDQ0480289.1"/>
    <property type="molecule type" value="Genomic_DNA"/>
</dbReference>
<evidence type="ECO:0000256" key="3">
    <source>
        <dbReference type="ARBA" id="ARBA00022989"/>
    </source>
</evidence>
<dbReference type="InterPro" id="IPR013525">
    <property type="entry name" value="ABC2_TM"/>
</dbReference>
<dbReference type="PANTHER" id="PTHR43229:SF2">
    <property type="entry name" value="NODULATION PROTEIN J"/>
    <property type="match status" value="1"/>
</dbReference>
<dbReference type="RefSeq" id="WP_307356177.1">
    <property type="nucleotide sequence ID" value="NZ_BAAACJ010000013.1"/>
</dbReference>
<evidence type="ECO:0000259" key="6">
    <source>
        <dbReference type="Pfam" id="PF12698"/>
    </source>
</evidence>
<feature type="transmembrane region" description="Helical" evidence="5">
    <location>
        <begin position="132"/>
        <end position="155"/>
    </location>
</feature>
<evidence type="ECO:0000256" key="1">
    <source>
        <dbReference type="ARBA" id="ARBA00004141"/>
    </source>
</evidence>
<name>A0ABU0JT70_HATLI</name>
<comment type="caution">
    <text evidence="7">The sequence shown here is derived from an EMBL/GenBank/DDBJ whole genome shotgun (WGS) entry which is preliminary data.</text>
</comment>
<keyword evidence="2 5" id="KW-0812">Transmembrane</keyword>
<keyword evidence="8" id="KW-1185">Reference proteome</keyword>
<dbReference type="Pfam" id="PF12698">
    <property type="entry name" value="ABC2_membrane_3"/>
    <property type="match status" value="1"/>
</dbReference>
<evidence type="ECO:0000256" key="5">
    <source>
        <dbReference type="SAM" id="Phobius"/>
    </source>
</evidence>
<protein>
    <submittedName>
        <fullName evidence="7">ABC-2 type transport system permease protein</fullName>
    </submittedName>
</protein>
<evidence type="ECO:0000313" key="8">
    <source>
        <dbReference type="Proteomes" id="UP001224418"/>
    </source>
</evidence>
<feature type="transmembrane region" description="Helical" evidence="5">
    <location>
        <begin position="21"/>
        <end position="38"/>
    </location>
</feature>
<accession>A0ABU0JT70</accession>
<dbReference type="PANTHER" id="PTHR43229">
    <property type="entry name" value="NODULATION PROTEIN J"/>
    <property type="match status" value="1"/>
</dbReference>
<keyword evidence="3 5" id="KW-1133">Transmembrane helix</keyword>
<evidence type="ECO:0000256" key="4">
    <source>
        <dbReference type="ARBA" id="ARBA00023136"/>
    </source>
</evidence>
<dbReference type="InterPro" id="IPR051784">
    <property type="entry name" value="Nod_factor_ABC_transporter"/>
</dbReference>
<feature type="transmembrane region" description="Helical" evidence="5">
    <location>
        <begin position="80"/>
        <end position="96"/>
    </location>
</feature>
<keyword evidence="4 5" id="KW-0472">Membrane</keyword>
<comment type="subcellular location">
    <subcellularLocation>
        <location evidence="1">Membrane</location>
        <topology evidence="1">Multi-pass membrane protein</topology>
    </subcellularLocation>
</comment>
<evidence type="ECO:0000313" key="7">
    <source>
        <dbReference type="EMBL" id="MDQ0480289.1"/>
    </source>
</evidence>
<organism evidence="7 8">
    <name type="scientific">Hathewaya limosa</name>
    <name type="common">Clostridium limosum</name>
    <dbReference type="NCBI Taxonomy" id="1536"/>
    <lineage>
        <taxon>Bacteria</taxon>
        <taxon>Bacillati</taxon>
        <taxon>Bacillota</taxon>
        <taxon>Clostridia</taxon>
        <taxon>Eubacteriales</taxon>
        <taxon>Clostridiaceae</taxon>
        <taxon>Hathewaya</taxon>
    </lineage>
</organism>
<feature type="transmembrane region" description="Helical" evidence="5">
    <location>
        <begin position="218"/>
        <end position="236"/>
    </location>
</feature>
<feature type="transmembrane region" description="Helical" evidence="5">
    <location>
        <begin position="50"/>
        <end position="68"/>
    </location>
</feature>
<feature type="transmembrane region" description="Helical" evidence="5">
    <location>
        <begin position="102"/>
        <end position="120"/>
    </location>
</feature>
<proteinExistence type="predicted"/>
<dbReference type="Proteomes" id="UP001224418">
    <property type="component" value="Unassembled WGS sequence"/>
</dbReference>
<reference evidence="7 8" key="1">
    <citation type="submission" date="2023-07" db="EMBL/GenBank/DDBJ databases">
        <title>Genomic Encyclopedia of Type Strains, Phase IV (KMG-IV): sequencing the most valuable type-strain genomes for metagenomic binning, comparative biology and taxonomic classification.</title>
        <authorList>
            <person name="Goeker M."/>
        </authorList>
    </citation>
    <scope>NUCLEOTIDE SEQUENCE [LARGE SCALE GENOMIC DNA]</scope>
    <source>
        <strain evidence="7 8">DSM 1400</strain>
    </source>
</reference>
<gene>
    <name evidence="7" type="ORF">QOZ93_002037</name>
</gene>
<feature type="domain" description="ABC-2 type transporter transmembrane" evidence="6">
    <location>
        <begin position="41"/>
        <end position="233"/>
    </location>
</feature>
<sequence length="252" mass="29261">MKSIITIFIKELKIQMRYRMIWINLSLTPFFMIAPYVFTAKGIDMNFESMVLIGSILWYWLNQFFFSIGDCFNEERETGTFVSIALSPISLIQYLIGKGLFEFFKCLCITVITMLIFTMVGIGKANNIKMLLVYLTNGIYMFTFSIFFSSMTLYFKKLSSVNFLIQQLIGVLSGTTVSVDKYSRYVRVISNVIPLTFSIKIGRNLFYGKRFTQIFPDFLKLNGISIVYLILGLVLLKKVENNLRNKGEWEVW</sequence>